<keyword evidence="1" id="KW-0812">Transmembrane</keyword>
<dbReference type="AlphaFoldDB" id="A0A434AB42"/>
<protein>
    <submittedName>
        <fullName evidence="2">Uncharacterized protein</fullName>
    </submittedName>
</protein>
<dbReference type="OrthoDB" id="6400838at2"/>
<proteinExistence type="predicted"/>
<keyword evidence="1" id="KW-1133">Transmembrane helix</keyword>
<gene>
    <name evidence="2" type="ORF">D0817_02625</name>
</gene>
<evidence type="ECO:0000256" key="1">
    <source>
        <dbReference type="SAM" id="Phobius"/>
    </source>
</evidence>
<evidence type="ECO:0000313" key="2">
    <source>
        <dbReference type="EMBL" id="RUT71600.1"/>
    </source>
</evidence>
<name>A0A434AB42_9FLAO</name>
<dbReference type="RefSeq" id="WP_127336846.1">
    <property type="nucleotide sequence ID" value="NZ_QWDM01000002.1"/>
</dbReference>
<dbReference type="EMBL" id="QWDM01000002">
    <property type="protein sequence ID" value="RUT71600.1"/>
    <property type="molecule type" value="Genomic_DNA"/>
</dbReference>
<keyword evidence="1" id="KW-0472">Membrane</keyword>
<keyword evidence="3" id="KW-1185">Reference proteome</keyword>
<accession>A0A434AB42</accession>
<dbReference type="Proteomes" id="UP000288102">
    <property type="component" value="Unassembled WGS sequence"/>
</dbReference>
<comment type="caution">
    <text evidence="2">The sequence shown here is derived from an EMBL/GenBank/DDBJ whole genome shotgun (WGS) entry which is preliminary data.</text>
</comment>
<organism evidence="2 3">
    <name type="scientific">Flavobacterium cupreum</name>
    <dbReference type="NCBI Taxonomy" id="2133766"/>
    <lineage>
        <taxon>Bacteria</taxon>
        <taxon>Pseudomonadati</taxon>
        <taxon>Bacteroidota</taxon>
        <taxon>Flavobacteriia</taxon>
        <taxon>Flavobacteriales</taxon>
        <taxon>Flavobacteriaceae</taxon>
        <taxon>Flavobacterium</taxon>
    </lineage>
</organism>
<feature type="transmembrane region" description="Helical" evidence="1">
    <location>
        <begin position="131"/>
        <end position="149"/>
    </location>
</feature>
<sequence length="175" mass="19798">MIKNLLPFEELTYHSTLKKEALLARLQNEIEAEKSFGFGIQRISYSKPYIGKISNPTFELKRAISYRNSFLPIIKGEIKEDISGSKINVKMGLPDLVKIFMCIWLGIVFLASLGTLYTLLYNNGLKEGPFIFIPFVMLFGGVAMVVLGFKTESKKSITDLEELLQAKRIQNNSSH</sequence>
<feature type="transmembrane region" description="Helical" evidence="1">
    <location>
        <begin position="96"/>
        <end position="119"/>
    </location>
</feature>
<reference evidence="3" key="1">
    <citation type="journal article" date="2019" name="Syst. Appl. Microbiol.">
        <title>Flavobacterium circumlabens sp. nov. and Flavobacterium cupreum sp. nov., two psychrotrophic species isolated from Antarctic environmental samples.</title>
        <authorList>
            <person name="Kralova S."/>
            <person name="Busse H.-J."/>
            <person name="Svec P."/>
            <person name="Maslanova I."/>
            <person name="Stankova E."/>
            <person name="Bartak M."/>
            <person name="Sedlacek I."/>
        </authorList>
    </citation>
    <scope>NUCLEOTIDE SEQUENCE [LARGE SCALE GENOMIC DNA]</scope>
    <source>
        <strain evidence="3">CCM 8825</strain>
    </source>
</reference>
<evidence type="ECO:0000313" key="3">
    <source>
        <dbReference type="Proteomes" id="UP000288102"/>
    </source>
</evidence>